<keyword evidence="5" id="KW-1185">Reference proteome</keyword>
<reference evidence="4" key="1">
    <citation type="submission" date="2020-03" db="EMBL/GenBank/DDBJ databases">
        <title>Ferranicluibacter endophyticum gen. nov., sp. nov., a new genus isolated from Rubus ulmifolius Schott. stem.</title>
        <authorList>
            <person name="Roca-Couso R."/>
            <person name="Flores-Felix J.D."/>
            <person name="Igual J.M."/>
            <person name="Rivas R."/>
        </authorList>
    </citation>
    <scope>NUCLEOTIDE SEQUENCE</scope>
    <source>
        <strain evidence="4">CRRU44</strain>
    </source>
</reference>
<evidence type="ECO:0000256" key="1">
    <source>
        <dbReference type="ARBA" id="ARBA00010945"/>
    </source>
</evidence>
<dbReference type="CDD" id="cd03468">
    <property type="entry name" value="PolY_like"/>
    <property type="match status" value="1"/>
</dbReference>
<evidence type="ECO:0000259" key="3">
    <source>
        <dbReference type="Pfam" id="PF00817"/>
    </source>
</evidence>
<keyword evidence="2" id="KW-0227">DNA damage</keyword>
<dbReference type="InterPro" id="IPR043128">
    <property type="entry name" value="Rev_trsase/Diguanyl_cyclase"/>
</dbReference>
<dbReference type="SUPFAM" id="SSF56672">
    <property type="entry name" value="DNA/RNA polymerases"/>
    <property type="match status" value="1"/>
</dbReference>
<feature type="domain" description="UmuC" evidence="3">
    <location>
        <begin position="190"/>
        <end position="314"/>
    </location>
</feature>
<evidence type="ECO:0000256" key="2">
    <source>
        <dbReference type="ARBA" id="ARBA00022763"/>
    </source>
</evidence>
<dbReference type="PANTHER" id="PTHR35369">
    <property type="entry name" value="BLR3025 PROTEIN-RELATED"/>
    <property type="match status" value="1"/>
</dbReference>
<dbReference type="GO" id="GO:0006281">
    <property type="term" value="P:DNA repair"/>
    <property type="evidence" value="ECO:0007669"/>
    <property type="project" value="InterPro"/>
</dbReference>
<dbReference type="Pfam" id="PF00817">
    <property type="entry name" value="IMS"/>
    <property type="match status" value="1"/>
</dbReference>
<dbReference type="InterPro" id="IPR001126">
    <property type="entry name" value="UmuC"/>
</dbReference>
<organism evidence="4 5">
    <name type="scientific">Ferranicluibacter rubi</name>
    <dbReference type="NCBI Taxonomy" id="2715133"/>
    <lineage>
        <taxon>Bacteria</taxon>
        <taxon>Pseudomonadati</taxon>
        <taxon>Pseudomonadota</taxon>
        <taxon>Alphaproteobacteria</taxon>
        <taxon>Hyphomicrobiales</taxon>
        <taxon>Rhizobiaceae</taxon>
        <taxon>Ferranicluibacter</taxon>
    </lineage>
</organism>
<sequence>MVSACRFSGSICVPPSSPGLAICSRRCGLPKRHSAFPCFPPSFWRSAAIRRVSGLPKAGGCNCGRWVAAFRSFSCGRRARRRRAARTCVFSCVPRPQPRSCCPMARCSRPASGIPPFTSLPRRHGPFPLSMPTLNGVPMRAGSILSTPSPSLFRQTQRILSLSFPHLSADRVARRRWGASWLSSGRPDHPPVVFSDKVENAMRIVALDSVADRLRLKRGQGVAEARAMHPQLDVLPADPTADQAFLSALADWCDRYTPLVAYAGADGLALDITGCTHLHGGEKALLDDVLSRLFQLGVEARGAIAASPGLAWALARFSTARLSDDSVIEAGEEAAALGPLPVTALRLPETLTDTLIRLGLTHVADLMEAPRAALARRFGPLVFLRLDQALGHDDEPLSPRRPVAELSVERRLISPVSGEDDILGLALQLAAGLKTTLEERGEGGRQFELLLFRVDGKVFRLLAGTSSPLRDPQRIAALYKERLAAVHDDLDAGFGFEILRLCVLKVEPIKSVQDDFSGRPDQSRALADFTDRVIARFGDEVLSIAVLAASHIPERAASLQPAGDAVLPARKTLQAEEWPVMPVRPLRLLTHPERVEVPAADVPDGAPERFFWRRTAYRVARAEGPERIAAEWWIDGEDAPTRDYFRIEDETGRRFWMFRNGLFQRERMHPDWFMHGIFA</sequence>
<comment type="similarity">
    <text evidence="1">Belongs to the DNA polymerase type-Y family.</text>
</comment>
<protein>
    <submittedName>
        <fullName evidence="4">DNA polymerase Y family protein</fullName>
    </submittedName>
</protein>
<dbReference type="PANTHER" id="PTHR35369:SF2">
    <property type="entry name" value="BLR3025 PROTEIN"/>
    <property type="match status" value="1"/>
</dbReference>
<dbReference type="InterPro" id="IPR050356">
    <property type="entry name" value="SulA_CellDiv_inhibitor"/>
</dbReference>
<evidence type="ECO:0000313" key="5">
    <source>
        <dbReference type="Proteomes" id="UP001155840"/>
    </source>
</evidence>
<evidence type="ECO:0000313" key="4">
    <source>
        <dbReference type="EMBL" id="NHT76202.1"/>
    </source>
</evidence>
<dbReference type="AlphaFoldDB" id="A0AA44CCN7"/>
<dbReference type="Gene3D" id="3.30.70.270">
    <property type="match status" value="1"/>
</dbReference>
<dbReference type="Proteomes" id="UP001155840">
    <property type="component" value="Unassembled WGS sequence"/>
</dbReference>
<accession>A0AA44CCN7</accession>
<dbReference type="InterPro" id="IPR043502">
    <property type="entry name" value="DNA/RNA_pol_sf"/>
</dbReference>
<comment type="caution">
    <text evidence="4">The sequence shown here is derived from an EMBL/GenBank/DDBJ whole genome shotgun (WGS) entry which is preliminary data.</text>
</comment>
<proteinExistence type="inferred from homology"/>
<name>A0AA44CCN7_9HYPH</name>
<dbReference type="EMBL" id="JAANCM010000004">
    <property type="protein sequence ID" value="NHT76202.1"/>
    <property type="molecule type" value="Genomic_DNA"/>
</dbReference>
<gene>
    <name evidence="4" type="ORF">G8E10_10685</name>
</gene>
<dbReference type="Gene3D" id="3.40.1170.60">
    <property type="match status" value="1"/>
</dbReference>